<dbReference type="Proteomes" id="UP000434957">
    <property type="component" value="Unassembled WGS sequence"/>
</dbReference>
<accession>A0A6A3HIP7</accession>
<dbReference type="OrthoDB" id="3900342at2759"/>
<keyword evidence="1" id="KW-0812">Transmembrane</keyword>
<gene>
    <name evidence="3" type="ORF">PR001_g27334</name>
    <name evidence="2" type="ORF">PR002_g27577</name>
    <name evidence="4" type="ORF">PR003_g29228</name>
</gene>
<keyword evidence="1" id="KW-0472">Membrane</keyword>
<evidence type="ECO:0000313" key="4">
    <source>
        <dbReference type="EMBL" id="KAE9275827.1"/>
    </source>
</evidence>
<dbReference type="EMBL" id="QXFU01004402">
    <property type="protein sequence ID" value="KAE8968966.1"/>
    <property type="molecule type" value="Genomic_DNA"/>
</dbReference>
<protein>
    <submittedName>
        <fullName evidence="3">Uncharacterized protein</fullName>
    </submittedName>
</protein>
<name>A0A6A3HIP7_9STRA</name>
<keyword evidence="6" id="KW-1185">Reference proteome</keyword>
<evidence type="ECO:0000313" key="3">
    <source>
        <dbReference type="EMBL" id="KAE8970009.1"/>
    </source>
</evidence>
<sequence length="126" mass="13775">MLTKLHPTRGTAYVALVTGSVIALVLVNVLHYTIGDTRLSSVMINLRAILSYLFEFTAFIMLRIREPERPRPYKIPFGIPGASSCASSRWCPSSTAAPRAGSSSRRCWPLSANATFHSVQCTLCTA</sequence>
<dbReference type="EMBL" id="QXFT01004794">
    <property type="protein sequence ID" value="KAE9275827.1"/>
    <property type="molecule type" value="Genomic_DNA"/>
</dbReference>
<evidence type="ECO:0000313" key="5">
    <source>
        <dbReference type="Proteomes" id="UP000429607"/>
    </source>
</evidence>
<comment type="caution">
    <text evidence="3">The sequence shown here is derived from an EMBL/GenBank/DDBJ whole genome shotgun (WGS) entry which is preliminary data.</text>
</comment>
<dbReference type="Proteomes" id="UP000429607">
    <property type="component" value="Unassembled WGS sequence"/>
</dbReference>
<dbReference type="Proteomes" id="UP000435112">
    <property type="component" value="Unassembled WGS sequence"/>
</dbReference>
<organism evidence="3 5">
    <name type="scientific">Phytophthora rubi</name>
    <dbReference type="NCBI Taxonomy" id="129364"/>
    <lineage>
        <taxon>Eukaryota</taxon>
        <taxon>Sar</taxon>
        <taxon>Stramenopiles</taxon>
        <taxon>Oomycota</taxon>
        <taxon>Peronosporomycetes</taxon>
        <taxon>Peronosporales</taxon>
        <taxon>Peronosporaceae</taxon>
        <taxon>Phytophthora</taxon>
    </lineage>
</organism>
<feature type="transmembrane region" description="Helical" evidence="1">
    <location>
        <begin position="12"/>
        <end position="34"/>
    </location>
</feature>
<proteinExistence type="predicted"/>
<evidence type="ECO:0000313" key="7">
    <source>
        <dbReference type="Proteomes" id="UP000435112"/>
    </source>
</evidence>
<keyword evidence="1" id="KW-1133">Transmembrane helix</keyword>
<dbReference type="AlphaFoldDB" id="A0A6A3HIP7"/>
<dbReference type="EMBL" id="QXFV01004373">
    <property type="protein sequence ID" value="KAE8970009.1"/>
    <property type="molecule type" value="Genomic_DNA"/>
</dbReference>
<evidence type="ECO:0000313" key="6">
    <source>
        <dbReference type="Proteomes" id="UP000434957"/>
    </source>
</evidence>
<evidence type="ECO:0000256" key="1">
    <source>
        <dbReference type="SAM" id="Phobius"/>
    </source>
</evidence>
<reference evidence="5 7" key="1">
    <citation type="submission" date="2018-09" db="EMBL/GenBank/DDBJ databases">
        <title>Genomic investigation of the strawberry pathogen Phytophthora fragariae indicates pathogenicity is determined by transcriptional variation in three key races.</title>
        <authorList>
            <person name="Adams T.M."/>
            <person name="Armitage A.D."/>
            <person name="Sobczyk M.K."/>
            <person name="Bates H.J."/>
            <person name="Dunwell J.M."/>
            <person name="Nellist C.F."/>
            <person name="Harrison R.J."/>
        </authorList>
    </citation>
    <scope>NUCLEOTIDE SEQUENCE [LARGE SCALE GENOMIC DNA]</scope>
    <source>
        <strain evidence="3 5">SCRP249</strain>
        <strain evidence="2 7">SCRP324</strain>
        <strain evidence="4 6">SCRP333</strain>
    </source>
</reference>
<evidence type="ECO:0000313" key="2">
    <source>
        <dbReference type="EMBL" id="KAE8968966.1"/>
    </source>
</evidence>
<feature type="transmembrane region" description="Helical" evidence="1">
    <location>
        <begin position="46"/>
        <end position="64"/>
    </location>
</feature>